<evidence type="ECO:0000256" key="2">
    <source>
        <dbReference type="ARBA" id="ARBA00022676"/>
    </source>
</evidence>
<keyword evidence="6" id="KW-1185">Reference proteome</keyword>
<name>A0ABV9XBQ6_9ACTN</name>
<feature type="domain" description="Diacylglycerol glucosyltransferase N-terminal" evidence="4">
    <location>
        <begin position="16"/>
        <end position="172"/>
    </location>
</feature>
<reference evidence="6" key="1">
    <citation type="journal article" date="2019" name="Int. J. Syst. Evol. Microbiol.">
        <title>The Global Catalogue of Microorganisms (GCM) 10K type strain sequencing project: providing services to taxonomists for standard genome sequencing and annotation.</title>
        <authorList>
            <consortium name="The Broad Institute Genomics Platform"/>
            <consortium name="The Broad Institute Genome Sequencing Center for Infectious Disease"/>
            <person name="Wu L."/>
            <person name="Ma J."/>
        </authorList>
    </citation>
    <scope>NUCLEOTIDE SEQUENCE [LARGE SCALE GENOMIC DNA]</scope>
    <source>
        <strain evidence="6">CGMCC 4.1648</strain>
    </source>
</reference>
<organism evidence="5 6">
    <name type="scientific">Streptomyces coeruleoprunus</name>
    <dbReference type="NCBI Taxonomy" id="285563"/>
    <lineage>
        <taxon>Bacteria</taxon>
        <taxon>Bacillati</taxon>
        <taxon>Actinomycetota</taxon>
        <taxon>Actinomycetes</taxon>
        <taxon>Kitasatosporales</taxon>
        <taxon>Streptomycetaceae</taxon>
        <taxon>Streptomyces</taxon>
    </lineage>
</organism>
<dbReference type="RefSeq" id="WP_345693643.1">
    <property type="nucleotide sequence ID" value="NZ_BAABIT010000001.1"/>
</dbReference>
<dbReference type="PANTHER" id="PTHR43025:SF3">
    <property type="entry name" value="MONOGALACTOSYLDIACYLGLYCEROL SYNTHASE 1, CHLOROPLASTIC"/>
    <property type="match status" value="1"/>
</dbReference>
<dbReference type="InterPro" id="IPR050519">
    <property type="entry name" value="Glycosyltransf_28_UgtP"/>
</dbReference>
<comment type="similarity">
    <text evidence="1">Belongs to the glycosyltransferase 28 family.</text>
</comment>
<dbReference type="EMBL" id="JBHSJD010000002">
    <property type="protein sequence ID" value="MFC5021695.1"/>
    <property type="molecule type" value="Genomic_DNA"/>
</dbReference>
<keyword evidence="2" id="KW-0328">Glycosyltransferase</keyword>
<dbReference type="InterPro" id="IPR009695">
    <property type="entry name" value="Diacylglyc_glucosyltr_N"/>
</dbReference>
<gene>
    <name evidence="5" type="ORF">ACFPM3_05960</name>
</gene>
<comment type="caution">
    <text evidence="5">The sequence shown here is derived from an EMBL/GenBank/DDBJ whole genome shotgun (WGS) entry which is preliminary data.</text>
</comment>
<accession>A0ABV9XBQ6</accession>
<evidence type="ECO:0000313" key="6">
    <source>
        <dbReference type="Proteomes" id="UP001595829"/>
    </source>
</evidence>
<evidence type="ECO:0000256" key="3">
    <source>
        <dbReference type="ARBA" id="ARBA00022679"/>
    </source>
</evidence>
<sequence length="386" mass="40266">MARRCLVLSASMGAGHDAVAAELARRLRTRGFDVHVQDVLALLPPGTGRALRGFYHGIVRHAPVVYTAIHRVFLAPRPPARDATRAVPRADVSPLASLAERPLARLLARVRPDVVVSTFHLAAQVTGGMRQRGTLRVPAAVYVTDFAVHRGWLHPGNDLHLCVSDRAAKAARAGTGRPAAAPGPVVPPAFGTARGSAAGSPTSPWGQAGGRADPTVLLSSGAWGVGSGLLATARALAAHRLAPVLLCGRDERLRHRAARVPGVVALGWTDELPELMATARLLVDNAAGQTAVQALAAGLPVVGYRPIAGHGAEGVRTMAAEGLTTWAGNLPELLAAVGRLVPDGPERDGQTARGLALFRDDAARLVADLADRNTPHAAGRTPHHPW</sequence>
<dbReference type="PANTHER" id="PTHR43025">
    <property type="entry name" value="MONOGALACTOSYLDIACYLGLYCEROL SYNTHASE"/>
    <property type="match status" value="1"/>
</dbReference>
<proteinExistence type="inferred from homology"/>
<evidence type="ECO:0000313" key="5">
    <source>
        <dbReference type="EMBL" id="MFC5021695.1"/>
    </source>
</evidence>
<dbReference type="Pfam" id="PF06925">
    <property type="entry name" value="MGDG_synth"/>
    <property type="match status" value="1"/>
</dbReference>
<dbReference type="SUPFAM" id="SSF53756">
    <property type="entry name" value="UDP-Glycosyltransferase/glycogen phosphorylase"/>
    <property type="match status" value="1"/>
</dbReference>
<dbReference type="Proteomes" id="UP001595829">
    <property type="component" value="Unassembled WGS sequence"/>
</dbReference>
<evidence type="ECO:0000259" key="4">
    <source>
        <dbReference type="Pfam" id="PF06925"/>
    </source>
</evidence>
<protein>
    <submittedName>
        <fullName evidence="5">Galactosyldiacylglycerol synthase</fullName>
    </submittedName>
</protein>
<keyword evidence="3" id="KW-0808">Transferase</keyword>
<evidence type="ECO:0000256" key="1">
    <source>
        <dbReference type="ARBA" id="ARBA00006962"/>
    </source>
</evidence>
<dbReference type="Gene3D" id="3.40.50.2000">
    <property type="entry name" value="Glycogen Phosphorylase B"/>
    <property type="match status" value="1"/>
</dbReference>